<organism evidence="2">
    <name type="scientific">Nakamurella sp. A5-74</name>
    <dbReference type="NCBI Taxonomy" id="3158264"/>
    <lineage>
        <taxon>Bacteria</taxon>
        <taxon>Bacillati</taxon>
        <taxon>Actinomycetota</taxon>
        <taxon>Actinomycetes</taxon>
        <taxon>Nakamurellales</taxon>
        <taxon>Nakamurellaceae</taxon>
        <taxon>Nakamurella</taxon>
    </lineage>
</organism>
<evidence type="ECO:0000313" key="2">
    <source>
        <dbReference type="EMBL" id="XCG65164.1"/>
    </source>
</evidence>
<accession>A0AAU8DUV9</accession>
<evidence type="ECO:0008006" key="3">
    <source>
        <dbReference type="Google" id="ProtNLM"/>
    </source>
</evidence>
<name>A0AAU8DUV9_9ACTN</name>
<protein>
    <recommendedName>
        <fullName evidence="3">TOMM leader peptide-binding protein</fullName>
    </recommendedName>
</protein>
<dbReference type="EMBL" id="CP159218">
    <property type="protein sequence ID" value="XCG65164.1"/>
    <property type="molecule type" value="Genomic_DNA"/>
</dbReference>
<gene>
    <name evidence="2" type="ORF">ABLG96_07675</name>
</gene>
<reference evidence="2" key="1">
    <citation type="submission" date="2024-05" db="EMBL/GenBank/DDBJ databases">
        <authorList>
            <person name="Cai S.Y."/>
            <person name="Jin L.M."/>
            <person name="Li H.R."/>
        </authorList>
    </citation>
    <scope>NUCLEOTIDE SEQUENCE</scope>
    <source>
        <strain evidence="2">A5-74</strain>
    </source>
</reference>
<dbReference type="AlphaFoldDB" id="A0AAU8DUV9"/>
<proteinExistence type="predicted"/>
<dbReference type="RefSeq" id="WP_353650775.1">
    <property type="nucleotide sequence ID" value="NZ_CP159218.1"/>
</dbReference>
<evidence type="ECO:0000256" key="1">
    <source>
        <dbReference type="SAM" id="MobiDB-lite"/>
    </source>
</evidence>
<dbReference type="Gene3D" id="3.40.50.720">
    <property type="entry name" value="NAD(P)-binding Rossmann-like Domain"/>
    <property type="match status" value="1"/>
</dbReference>
<feature type="region of interest" description="Disordered" evidence="1">
    <location>
        <begin position="189"/>
        <end position="212"/>
    </location>
</feature>
<sequence>MTDPGERPPAPAKWRSPKGAVIAPVAAGTLPRYRLGTGIRLIPRGADLQIGTAAGRRLLLADAPPRAARILQELDGTHSADHLLTGADDRRWWYSTFRQLYLAGILHGDDRAPQVGPGLVDERIDLTHRHGADAADLALGRRCDAIVEIRGAGRIAGLVAGLLVAAGIGQVQLTKNRPARASDTLVAVEPGRASEPAGNPPSTDGAGLLTTSASSPAQLRPTVVVLAGDAAAEYTDARDLMTARVPHLALGAADGRAVVGPLVLPGRSSCLWCLDLWRADRDPDWATLRLATSSAPGVPSAVLAAGAAALGTAEVLHVVEGIRHPLTVDGTLEWDAATLPRRRTWQPHPECGCTDRP</sequence>